<dbReference type="AlphaFoldDB" id="A0A101LYI0"/>
<geneLocation type="mitochondrion" evidence="1"/>
<organism evidence="1">
    <name type="scientific">Picea glauca</name>
    <name type="common">White spruce</name>
    <name type="synonym">Pinus glauca</name>
    <dbReference type="NCBI Taxonomy" id="3330"/>
    <lineage>
        <taxon>Eukaryota</taxon>
        <taxon>Viridiplantae</taxon>
        <taxon>Streptophyta</taxon>
        <taxon>Embryophyta</taxon>
        <taxon>Tracheophyta</taxon>
        <taxon>Spermatophyta</taxon>
        <taxon>Pinopsida</taxon>
        <taxon>Pinidae</taxon>
        <taxon>Conifers I</taxon>
        <taxon>Pinales</taxon>
        <taxon>Pinaceae</taxon>
        <taxon>Picea</taxon>
    </lineage>
</organism>
<sequence>MWRREGIFQPYVHLLPMLRSPRAFPLYGLYLLLFLQPYTRRSMQGVHLCSPQGSCRTGEGLLLGPYWARGSTI</sequence>
<evidence type="ECO:0000313" key="1">
    <source>
        <dbReference type="EMBL" id="KUM47655.1"/>
    </source>
</evidence>
<name>A0A101LYI0_PICGL</name>
<accession>A0A101LYI0</accession>
<proteinExistence type="predicted"/>
<gene>
    <name evidence="1" type="ORF">ABT39_MTgene5842</name>
</gene>
<comment type="caution">
    <text evidence="1">The sequence shown here is derived from an EMBL/GenBank/DDBJ whole genome shotgun (WGS) entry which is preliminary data.</text>
</comment>
<protein>
    <submittedName>
        <fullName evidence="1">Uncharacterized protein</fullName>
    </submittedName>
</protein>
<keyword evidence="1" id="KW-0496">Mitochondrion</keyword>
<dbReference type="EMBL" id="LKAM01000007">
    <property type="protein sequence ID" value="KUM47655.1"/>
    <property type="molecule type" value="Genomic_DNA"/>
</dbReference>
<reference evidence="1" key="1">
    <citation type="journal article" date="2015" name="Genome Biol. Evol.">
        <title>Organellar Genomes of White Spruce (Picea glauca): Assembly and Annotation.</title>
        <authorList>
            <person name="Jackman S.D."/>
            <person name="Warren R.L."/>
            <person name="Gibb E.A."/>
            <person name="Vandervalk B.P."/>
            <person name="Mohamadi H."/>
            <person name="Chu J."/>
            <person name="Raymond A."/>
            <person name="Pleasance S."/>
            <person name="Coope R."/>
            <person name="Wildung M.R."/>
            <person name="Ritland C.E."/>
            <person name="Bousquet J."/>
            <person name="Jones S.J."/>
            <person name="Bohlmann J."/>
            <person name="Birol I."/>
        </authorList>
    </citation>
    <scope>NUCLEOTIDE SEQUENCE [LARGE SCALE GENOMIC DNA]</scope>
    <source>
        <tissue evidence="1">Flushing bud</tissue>
    </source>
</reference>